<reference evidence="2" key="1">
    <citation type="submission" date="2016-03" db="EMBL/GenBank/DDBJ databases">
        <authorList>
            <person name="Ma C."/>
            <person name="Zhou S."/>
            <person name="Yang G."/>
        </authorList>
    </citation>
    <scope>NUCLEOTIDE SEQUENCE [LARGE SCALE GENOMIC DNA]</scope>
    <source>
        <strain evidence="2">SgZ-1</strain>
    </source>
</reference>
<name>A0A127K7W3_9RHOO</name>
<dbReference type="EMBL" id="CP014646">
    <property type="protein sequence ID" value="AMO38056.1"/>
    <property type="molecule type" value="Genomic_DNA"/>
</dbReference>
<gene>
    <name evidence="1" type="ORF">AC731_014585</name>
</gene>
<dbReference type="STRING" id="1134435.AC731_014585"/>
<dbReference type="Proteomes" id="UP000036902">
    <property type="component" value="Chromosome"/>
</dbReference>
<dbReference type="InterPro" id="IPR046880">
    <property type="entry name" value="TPR-S"/>
</dbReference>
<evidence type="ECO:0000313" key="1">
    <source>
        <dbReference type="EMBL" id="AMO38056.1"/>
    </source>
</evidence>
<evidence type="ECO:0008006" key="3">
    <source>
        <dbReference type="Google" id="ProtNLM"/>
    </source>
</evidence>
<sequence>MKPHVFVAMPFGIKPGHDGAPIDFNRIYDDYLVPALAAAGLEAFRVEQELRAGDIRTDLFQELLLADLVVADLTLDDPNVWYELGVRHALRAHGVILVQWPRPAQPFDRYTEHKLHYRLKDGRPDPATLAEDRAALTRMAEAALQAWQDRQRSPVYSLLPHLREPDWKTLLPGVRNAFTVACEEWMRRMAVARQNGRAGDILVLADEMPTRALRIEARHAAGEVLLKLRHHDFALEQFEAVLALDAGYKPARERKAVCLGRLGRLEEAREWVRRLSETYPHDAGVWALSGRIETDNWVSRWWRDGASAAELRGAAESEDAALAEAIEPYRKAFVIDPAHHCSGVKALMLLRLRRHLGGDGEPAPIDDLVGGVRWAALSAQERNPQDCRARASHAALCLLVEPLETVCRAYGATAAAANGDWIALASSRQTLCLLRDLEFRPRETAAALGIIDREIARSTPPLQPRRVFLFSGHMIDAPDRASPRFPPDKEGIAARRIAAALDALGAGPGDLALAQGASGGDLLFLEACKVRGVRLQLMLPFAEPAFIERSVRPATDGARWCARYRALRAGLPDAPRTMPAELGPLPRISPTAWMDPYERCNRWLLYTALALGIDRVHFLCLWNGDGGDGSGGTAHMYEEVRRRTGRVTWIDARTL</sequence>
<organism evidence="1 2">
    <name type="scientific">Thauera humireducens</name>
    <dbReference type="NCBI Taxonomy" id="1134435"/>
    <lineage>
        <taxon>Bacteria</taxon>
        <taxon>Pseudomonadati</taxon>
        <taxon>Pseudomonadota</taxon>
        <taxon>Betaproteobacteria</taxon>
        <taxon>Rhodocyclales</taxon>
        <taxon>Zoogloeaceae</taxon>
        <taxon>Thauera</taxon>
    </lineage>
</organism>
<dbReference type="SUPFAM" id="SSF48452">
    <property type="entry name" value="TPR-like"/>
    <property type="match status" value="1"/>
</dbReference>
<evidence type="ECO:0000313" key="2">
    <source>
        <dbReference type="Proteomes" id="UP000036902"/>
    </source>
</evidence>
<dbReference type="RefSeq" id="WP_048707130.1">
    <property type="nucleotide sequence ID" value="NZ_CP014646.1"/>
</dbReference>
<dbReference type="AlphaFoldDB" id="A0A127K7W3"/>
<proteinExistence type="predicted"/>
<dbReference type="Pfam" id="PF20308">
    <property type="entry name" value="TPR-S"/>
    <property type="match status" value="1"/>
</dbReference>
<accession>A0A127K7W3</accession>
<dbReference type="Gene3D" id="1.25.40.10">
    <property type="entry name" value="Tetratricopeptide repeat domain"/>
    <property type="match status" value="1"/>
</dbReference>
<dbReference type="KEGG" id="thu:AC731_014585"/>
<protein>
    <recommendedName>
        <fullName evidence="3">DUF4071 domain-containing protein</fullName>
    </recommendedName>
</protein>
<keyword evidence="2" id="KW-1185">Reference proteome</keyword>
<dbReference type="InterPro" id="IPR011990">
    <property type="entry name" value="TPR-like_helical_dom_sf"/>
</dbReference>